<gene>
    <name evidence="1" type="ORF">WMO41_12685</name>
</gene>
<evidence type="ECO:0000313" key="1">
    <source>
        <dbReference type="EMBL" id="MEQ2564008.1"/>
    </source>
</evidence>
<dbReference type="EMBL" id="JBBMFJ010000029">
    <property type="protein sequence ID" value="MEQ2564008.1"/>
    <property type="molecule type" value="Genomic_DNA"/>
</dbReference>
<dbReference type="Proteomes" id="UP001437460">
    <property type="component" value="Unassembled WGS sequence"/>
</dbReference>
<evidence type="ECO:0000313" key="2">
    <source>
        <dbReference type="Proteomes" id="UP001437460"/>
    </source>
</evidence>
<proteinExistence type="predicted"/>
<dbReference type="RefSeq" id="WP_349230064.1">
    <property type="nucleotide sequence ID" value="NZ_JBBMFJ010000029.1"/>
</dbReference>
<protein>
    <submittedName>
        <fullName evidence="1">Uncharacterized protein</fullName>
    </submittedName>
</protein>
<accession>A0ABV1HPW4</accession>
<sequence length="47" mass="5086">MFKGAKILKDEVMTDVDVLSDYINTHLGGNVGAEYANPAGQGRITFK</sequence>
<name>A0ABV1HPW4_9FIRM</name>
<reference evidence="1 2" key="1">
    <citation type="submission" date="2024-03" db="EMBL/GenBank/DDBJ databases">
        <title>Human intestinal bacterial collection.</title>
        <authorList>
            <person name="Pauvert C."/>
            <person name="Hitch T.C.A."/>
            <person name="Clavel T."/>
        </authorList>
    </citation>
    <scope>NUCLEOTIDE SEQUENCE [LARGE SCALE GENOMIC DNA]</scope>
    <source>
        <strain evidence="1 2">CLA-AP-H27</strain>
    </source>
</reference>
<comment type="caution">
    <text evidence="1">The sequence shown here is derived from an EMBL/GenBank/DDBJ whole genome shotgun (WGS) entry which is preliminary data.</text>
</comment>
<organism evidence="1 2">
    <name type="scientific">Ventrimonas faecis</name>
    <dbReference type="NCBI Taxonomy" id="3133170"/>
    <lineage>
        <taxon>Bacteria</taxon>
        <taxon>Bacillati</taxon>
        <taxon>Bacillota</taxon>
        <taxon>Clostridia</taxon>
        <taxon>Lachnospirales</taxon>
        <taxon>Lachnospiraceae</taxon>
        <taxon>Ventrimonas</taxon>
    </lineage>
</organism>
<keyword evidence="2" id="KW-1185">Reference proteome</keyword>